<proteinExistence type="predicted"/>
<dbReference type="EMBL" id="JACHFR010000001">
    <property type="protein sequence ID" value="MBB5218325.1"/>
    <property type="molecule type" value="Genomic_DNA"/>
</dbReference>
<organism evidence="1 2">
    <name type="scientific">Treponema rectale</name>
    <dbReference type="NCBI Taxonomy" id="744512"/>
    <lineage>
        <taxon>Bacteria</taxon>
        <taxon>Pseudomonadati</taxon>
        <taxon>Spirochaetota</taxon>
        <taxon>Spirochaetia</taxon>
        <taxon>Spirochaetales</taxon>
        <taxon>Treponemataceae</taxon>
        <taxon>Treponema</taxon>
    </lineage>
</organism>
<comment type="caution">
    <text evidence="1">The sequence shown here is derived from an EMBL/GenBank/DDBJ whole genome shotgun (WGS) entry which is preliminary data.</text>
</comment>
<name>A0A840SC11_9SPIR</name>
<keyword evidence="2" id="KW-1185">Reference proteome</keyword>
<gene>
    <name evidence="1" type="ORF">HNP77_000669</name>
</gene>
<accession>A0A840SC11</accession>
<dbReference type="RefSeq" id="WP_184651746.1">
    <property type="nucleotide sequence ID" value="NZ_JACHFR010000001.1"/>
</dbReference>
<evidence type="ECO:0000313" key="1">
    <source>
        <dbReference type="EMBL" id="MBB5218325.1"/>
    </source>
</evidence>
<evidence type="ECO:0000313" key="2">
    <source>
        <dbReference type="Proteomes" id="UP000578697"/>
    </source>
</evidence>
<reference evidence="1 2" key="1">
    <citation type="submission" date="2020-08" db="EMBL/GenBank/DDBJ databases">
        <title>Genomic Encyclopedia of Type Strains, Phase IV (KMG-IV): sequencing the most valuable type-strain genomes for metagenomic binning, comparative biology and taxonomic classification.</title>
        <authorList>
            <person name="Goeker M."/>
        </authorList>
    </citation>
    <scope>NUCLEOTIDE SEQUENCE [LARGE SCALE GENOMIC DNA]</scope>
    <source>
        <strain evidence="1 2">DSM 103679</strain>
    </source>
</reference>
<sequence length="86" mass="9604">MSISEDTVNETDAREKKTEVNTVNEKHAVLYKSIIIMLQINEFKSGVPNKKTQKGISIACRRVKRYAATHEIILAAVTLSDEKGSL</sequence>
<dbReference type="AlphaFoldDB" id="A0A840SC11"/>
<dbReference type="Proteomes" id="UP000578697">
    <property type="component" value="Unassembled WGS sequence"/>
</dbReference>
<protein>
    <submittedName>
        <fullName evidence="1">Uncharacterized protein</fullName>
    </submittedName>
</protein>